<dbReference type="SUPFAM" id="SSF52156">
    <property type="entry name" value="Initiation factor IF2/eIF5b, domain 3"/>
    <property type="match status" value="1"/>
</dbReference>
<dbReference type="CDD" id="cd03702">
    <property type="entry name" value="IF2_mtIF2_II"/>
    <property type="match status" value="1"/>
</dbReference>
<dbReference type="NCBIfam" id="TIGR00231">
    <property type="entry name" value="small_GTP"/>
    <property type="match status" value="1"/>
</dbReference>
<feature type="region of interest" description="Disordered" evidence="10">
    <location>
        <begin position="225"/>
        <end position="249"/>
    </location>
</feature>
<dbReference type="HAMAP" id="MF_00100_B">
    <property type="entry name" value="IF_2_B"/>
    <property type="match status" value="1"/>
</dbReference>
<dbReference type="Gene3D" id="3.40.50.10050">
    <property type="entry name" value="Translation initiation factor IF- 2, domain 3"/>
    <property type="match status" value="1"/>
</dbReference>
<dbReference type="EMBL" id="AP028961">
    <property type="protein sequence ID" value="BET44867.1"/>
    <property type="molecule type" value="Genomic_DNA"/>
</dbReference>
<keyword evidence="4 8" id="KW-0396">Initiation factor</keyword>
<reference evidence="12" key="2">
    <citation type="submission" date="2023-10" db="EMBL/GenBank/DDBJ databases">
        <authorList>
            <person name="Koga R."/>
            <person name="Fukatsu T."/>
        </authorList>
    </citation>
    <scope>NUCLEOTIDE SEQUENCE</scope>
    <source>
        <strain evidence="12">Kw-01</strain>
    </source>
</reference>
<dbReference type="Gene3D" id="3.40.50.300">
    <property type="entry name" value="P-loop containing nucleotide triphosphate hydrolases"/>
    <property type="match status" value="1"/>
</dbReference>
<comment type="similarity">
    <text evidence="1 8 9">Belongs to the TRAFAC class translation factor GTPase superfamily. Classic translation factor GTPase family. IF-2 subfamily.</text>
</comment>
<dbReference type="PROSITE" id="PS51722">
    <property type="entry name" value="G_TR_2"/>
    <property type="match status" value="1"/>
</dbReference>
<dbReference type="InterPro" id="IPR005225">
    <property type="entry name" value="Small_GTP-bd"/>
</dbReference>
<dbReference type="PROSITE" id="PS01176">
    <property type="entry name" value="IF2"/>
    <property type="match status" value="1"/>
</dbReference>
<feature type="binding site" evidence="8">
    <location>
        <begin position="388"/>
        <end position="395"/>
    </location>
    <ligand>
        <name>GTP</name>
        <dbReference type="ChEBI" id="CHEBI:37565"/>
    </ligand>
</feature>
<comment type="subcellular location">
    <subcellularLocation>
        <location evidence="8">Cytoplasm</location>
    </subcellularLocation>
</comment>
<dbReference type="InterPro" id="IPR036925">
    <property type="entry name" value="TIF_IF2_dom3_sf"/>
</dbReference>
<dbReference type="SUPFAM" id="SSF46955">
    <property type="entry name" value="Putative DNA-binding domain"/>
    <property type="match status" value="1"/>
</dbReference>
<evidence type="ECO:0000313" key="12">
    <source>
        <dbReference type="EMBL" id="BET44867.1"/>
    </source>
</evidence>
<dbReference type="Pfam" id="PF04760">
    <property type="entry name" value="IF2_N"/>
    <property type="match status" value="1"/>
</dbReference>
<evidence type="ECO:0000259" key="11">
    <source>
        <dbReference type="PROSITE" id="PS51722"/>
    </source>
</evidence>
<dbReference type="CDD" id="cd01887">
    <property type="entry name" value="IF2_eIF5B"/>
    <property type="match status" value="1"/>
</dbReference>
<dbReference type="InterPro" id="IPR023115">
    <property type="entry name" value="TIF_IF2_dom3"/>
</dbReference>
<dbReference type="SUPFAM" id="SSF50447">
    <property type="entry name" value="Translation proteins"/>
    <property type="match status" value="2"/>
</dbReference>
<dbReference type="InterPro" id="IPR000178">
    <property type="entry name" value="TF_IF2_bacterial-like"/>
</dbReference>
<evidence type="ECO:0000256" key="2">
    <source>
        <dbReference type="ARBA" id="ARBA00020675"/>
    </source>
</evidence>
<dbReference type="Pfam" id="PF22042">
    <property type="entry name" value="EF-G_D2"/>
    <property type="match status" value="1"/>
</dbReference>
<dbReference type="Gene3D" id="3.30.56.50">
    <property type="entry name" value="Putative DNA-binding domain, N-terminal subdomain of bacterial translation initiation factor IF2"/>
    <property type="match status" value="1"/>
</dbReference>
<evidence type="ECO:0000256" key="10">
    <source>
        <dbReference type="SAM" id="MobiDB-lite"/>
    </source>
</evidence>
<dbReference type="FunFam" id="2.40.30.10:FF:000008">
    <property type="entry name" value="Translation initiation factor IF-2"/>
    <property type="match status" value="1"/>
</dbReference>
<feature type="domain" description="Tr-type G" evidence="11">
    <location>
        <begin position="379"/>
        <end position="548"/>
    </location>
</feature>
<feature type="region of interest" description="G-domain" evidence="8">
    <location>
        <begin position="382"/>
        <end position="530"/>
    </location>
</feature>
<keyword evidence="7 8" id="KW-0342">GTP-binding</keyword>
<dbReference type="InterPro" id="IPR053905">
    <property type="entry name" value="EF-G-like_DII"/>
</dbReference>
<dbReference type="FunFam" id="2.40.30.10:FF:000007">
    <property type="entry name" value="Translation initiation factor IF-2"/>
    <property type="match status" value="1"/>
</dbReference>
<dbReference type="GO" id="GO:0003924">
    <property type="term" value="F:GTPase activity"/>
    <property type="evidence" value="ECO:0007669"/>
    <property type="project" value="UniProtKB-UniRule"/>
</dbReference>
<dbReference type="PANTHER" id="PTHR43381">
    <property type="entry name" value="TRANSLATION INITIATION FACTOR IF-2-RELATED"/>
    <property type="match status" value="1"/>
</dbReference>
<dbReference type="Pfam" id="PF08364">
    <property type="entry name" value="IF2_assoc"/>
    <property type="match status" value="1"/>
</dbReference>
<feature type="binding site" evidence="8">
    <location>
        <begin position="434"/>
        <end position="438"/>
    </location>
    <ligand>
        <name>GTP</name>
        <dbReference type="ChEBI" id="CHEBI:37565"/>
    </ligand>
</feature>
<dbReference type="Gene3D" id="2.40.30.10">
    <property type="entry name" value="Translation factors"/>
    <property type="match status" value="2"/>
</dbReference>
<comment type="function">
    <text evidence="8 9">One of the essential components for the initiation of protein synthesis. Protects formylmethionyl-tRNA from spontaneous hydrolysis and promotes its binding to the 30S ribosomal subunits. Also involved in the hydrolysis of GTP during the formation of the 70S ribosomal complex.</text>
</comment>
<dbReference type="InterPro" id="IPR006847">
    <property type="entry name" value="IF2_N"/>
</dbReference>
<dbReference type="InterPro" id="IPR015760">
    <property type="entry name" value="TIF_IF2"/>
</dbReference>
<feature type="compositionally biased region" description="Basic and acidic residues" evidence="10">
    <location>
        <begin position="225"/>
        <end position="236"/>
    </location>
</feature>
<keyword evidence="5 8" id="KW-0547">Nucleotide-binding</keyword>
<feature type="compositionally biased region" description="Basic residues" evidence="10">
    <location>
        <begin position="237"/>
        <end position="249"/>
    </location>
</feature>
<accession>A0AAT9G5B6</accession>
<gene>
    <name evidence="8 12" type="primary">infB</name>
    <name evidence="12" type="ORF">ACHINZ_5420</name>
</gene>
<dbReference type="InterPro" id="IPR000795">
    <property type="entry name" value="T_Tr_GTP-bd_dom"/>
</dbReference>
<evidence type="ECO:0000256" key="6">
    <source>
        <dbReference type="ARBA" id="ARBA00022917"/>
    </source>
</evidence>
<dbReference type="SUPFAM" id="SSF52540">
    <property type="entry name" value="P-loop containing nucleoside triphosphate hydrolases"/>
    <property type="match status" value="1"/>
</dbReference>
<dbReference type="InterPro" id="IPR027417">
    <property type="entry name" value="P-loop_NTPase"/>
</dbReference>
<protein>
    <recommendedName>
        <fullName evidence="2 8">Translation initiation factor IF-2</fullName>
    </recommendedName>
</protein>
<dbReference type="FunFam" id="3.40.50.10050:FF:000001">
    <property type="entry name" value="Translation initiation factor IF-2"/>
    <property type="match status" value="1"/>
</dbReference>
<dbReference type="InterPro" id="IPR009061">
    <property type="entry name" value="DNA-bd_dom_put_sf"/>
</dbReference>
<dbReference type="Pfam" id="PF11987">
    <property type="entry name" value="IF-2"/>
    <property type="match status" value="1"/>
</dbReference>
<dbReference type="NCBIfam" id="TIGR00487">
    <property type="entry name" value="IF-2"/>
    <property type="match status" value="1"/>
</dbReference>
<dbReference type="InterPro" id="IPR009000">
    <property type="entry name" value="Transl_B-barrel_sf"/>
</dbReference>
<name>A0AAT9G5B6_9ENTR</name>
<proteinExistence type="inferred from homology"/>
<sequence length="879" mass="99565">MADETVKSLAIKIKTSIEYLIEQFSNAGIKKNATDIITPHEKNIFFAYLSKKNNINADTLTLQRKTKSVLNVLGIGGKSKSINVEVRKKHIYINHELINNTHITKKNINDIKSDPTHFIEDEISHQSLQSNNTINDHPNTVLNINDYNNTNNKNKKQKTKNEITKLKNKNNVYGHNKKNNDTKNIIKKTHPFHKETHTTTWCNINNIHDDEDYSINNSRYSREVDDINHDHQENKRNKNKQWKNNKNKKNNKFFDILDDKENALHDEETQHIIKNKNKSNSALQHGFNKPISNIMRNVIIGKTITIAELANKMAIKSSQVIKTLINMGFMATINQIIDQETAQLVAEEMGHKVILHHDNQVEKDILNNRNEINKTYLLPRAPIVAIMGHVDHGKTSLLDSIRSTKIASTEAGGITQHIGAYHVKTKHGAITFLDTPGHAAFTKMRLRGTKITDIIVLVIAVDDGIQPQTIEVIEHAKLSNVPLIIALNKIDKPDTEIDHIKNELTKYNILSEDWGGEHQFIKISAKNNIGIDKLLEAILLQAEIMELKAINSGMASGIVIESYLDKKQGPMATIIVQEGILHKGNVILCGSEYGRIRVIRNEFGKNIQFAGPSIPVEILGLSNTPLIGDIATVVQDEKSAREVALYRQNKFKEMKLTQQKTRNIENIFDNIKDNKHIILKIILKTDVQGTCEAIAETLKTLSTNKISIKIIFYGVGNITENDVTLAKTSNAIIIGFNVKTDIIARKIAENEKLNLRYYSIIYHLIDDIKEIINEMTSSAYAENIIGKAEVRNVFRLSKFGLVAGCMITYGIIKRNNIIQLKRNNKIIYHGELESLRHFKNDVHELRSGSECGIVIKNYIDINIGDIIESIEKIKVKNKN</sequence>
<evidence type="ECO:0000256" key="7">
    <source>
        <dbReference type="ARBA" id="ARBA00023134"/>
    </source>
</evidence>
<evidence type="ECO:0000256" key="1">
    <source>
        <dbReference type="ARBA" id="ARBA00007733"/>
    </source>
</evidence>
<evidence type="ECO:0000256" key="3">
    <source>
        <dbReference type="ARBA" id="ARBA00022490"/>
    </source>
</evidence>
<evidence type="ECO:0000256" key="5">
    <source>
        <dbReference type="ARBA" id="ARBA00022741"/>
    </source>
</evidence>
<organism evidence="12">
    <name type="scientific">Candidatus Aschnera chinzeii</name>
    <dbReference type="NCBI Taxonomy" id="1485666"/>
    <lineage>
        <taxon>Bacteria</taxon>
        <taxon>Pseudomonadati</taxon>
        <taxon>Pseudomonadota</taxon>
        <taxon>Gammaproteobacteria</taxon>
        <taxon>Enterobacterales</taxon>
        <taxon>Enterobacteriaceae</taxon>
        <taxon>Candidatus Aschnera</taxon>
    </lineage>
</organism>
<dbReference type="AlphaFoldDB" id="A0AAT9G5B6"/>
<feature type="binding site" evidence="8">
    <location>
        <begin position="488"/>
        <end position="491"/>
    </location>
    <ligand>
        <name>GTP</name>
        <dbReference type="ChEBI" id="CHEBI:37565"/>
    </ligand>
</feature>
<dbReference type="Pfam" id="PF00009">
    <property type="entry name" value="GTP_EFTU"/>
    <property type="match status" value="1"/>
</dbReference>
<reference evidence="12" key="1">
    <citation type="journal article" date="2023" name="Front. Microbiol.">
        <title>Genome analysis of Candidatus Aschnera chinzeii, the bacterial endosymbiont of the blood-sucking bat fly Penicillidia jenynsii (Insecta: Diptera: Nycteribiidae).</title>
        <authorList>
            <person name="Koga R."/>
            <person name="Moriyama M."/>
            <person name="Nozaki T."/>
            <person name="Fukatsu T."/>
        </authorList>
    </citation>
    <scope>NUCLEOTIDE SEQUENCE</scope>
    <source>
        <strain evidence="12">Kw-01</strain>
    </source>
</reference>
<dbReference type="GO" id="GO:0003743">
    <property type="term" value="F:translation initiation factor activity"/>
    <property type="evidence" value="ECO:0007669"/>
    <property type="project" value="UniProtKB-UniRule"/>
</dbReference>
<keyword evidence="6 8" id="KW-0648">Protein biosynthesis</keyword>
<dbReference type="InterPro" id="IPR013575">
    <property type="entry name" value="IF2_assoc_dom_bac"/>
</dbReference>
<dbReference type="GO" id="GO:0005525">
    <property type="term" value="F:GTP binding"/>
    <property type="evidence" value="ECO:0007669"/>
    <property type="project" value="UniProtKB-KW"/>
</dbReference>
<dbReference type="InterPro" id="IPR044145">
    <property type="entry name" value="IF2_II"/>
</dbReference>
<dbReference type="PANTHER" id="PTHR43381:SF5">
    <property type="entry name" value="TR-TYPE G DOMAIN-CONTAINING PROTEIN"/>
    <property type="match status" value="1"/>
</dbReference>
<dbReference type="GO" id="GO:0005829">
    <property type="term" value="C:cytosol"/>
    <property type="evidence" value="ECO:0007669"/>
    <property type="project" value="TreeGrafter"/>
</dbReference>
<evidence type="ECO:0000256" key="8">
    <source>
        <dbReference type="HAMAP-Rule" id="MF_00100"/>
    </source>
</evidence>
<dbReference type="FunFam" id="3.40.50.300:FF:000019">
    <property type="entry name" value="Translation initiation factor IF-2"/>
    <property type="match status" value="1"/>
</dbReference>
<evidence type="ECO:0000256" key="9">
    <source>
        <dbReference type="RuleBase" id="RU000644"/>
    </source>
</evidence>
<evidence type="ECO:0000256" key="4">
    <source>
        <dbReference type="ARBA" id="ARBA00022540"/>
    </source>
</evidence>
<dbReference type="CDD" id="cd03692">
    <property type="entry name" value="mtIF2_IVc"/>
    <property type="match status" value="1"/>
</dbReference>
<keyword evidence="3 8" id="KW-0963">Cytoplasm</keyword>